<sequence length="71" mass="7785">MKKGLPIILFVLSCAYGLPIILDTKESTTSRTLESQLLLNSTLHPFNITENNGTIPEVIACGYKDTFSRVG</sequence>
<evidence type="ECO:0000313" key="3">
    <source>
        <dbReference type="Proteomes" id="UP001152622"/>
    </source>
</evidence>
<organism evidence="2 3">
    <name type="scientific">Synaphobranchus kaupii</name>
    <name type="common">Kaup's arrowtooth eel</name>
    <dbReference type="NCBI Taxonomy" id="118154"/>
    <lineage>
        <taxon>Eukaryota</taxon>
        <taxon>Metazoa</taxon>
        <taxon>Chordata</taxon>
        <taxon>Craniata</taxon>
        <taxon>Vertebrata</taxon>
        <taxon>Euteleostomi</taxon>
        <taxon>Actinopterygii</taxon>
        <taxon>Neopterygii</taxon>
        <taxon>Teleostei</taxon>
        <taxon>Anguilliformes</taxon>
        <taxon>Synaphobranchidae</taxon>
        <taxon>Synaphobranchus</taxon>
    </lineage>
</organism>
<dbReference type="Proteomes" id="UP001152622">
    <property type="component" value="Chromosome 1"/>
</dbReference>
<gene>
    <name evidence="2" type="ORF">SKAU_G00026490</name>
</gene>
<comment type="caution">
    <text evidence="2">The sequence shown here is derived from an EMBL/GenBank/DDBJ whole genome shotgun (WGS) entry which is preliminary data.</text>
</comment>
<proteinExistence type="predicted"/>
<dbReference type="EMBL" id="JAINUF010000001">
    <property type="protein sequence ID" value="KAJ8381871.1"/>
    <property type="molecule type" value="Genomic_DNA"/>
</dbReference>
<evidence type="ECO:0000313" key="2">
    <source>
        <dbReference type="EMBL" id="KAJ8381871.1"/>
    </source>
</evidence>
<name>A0A9Q1GCT4_SYNKA</name>
<evidence type="ECO:0000256" key="1">
    <source>
        <dbReference type="SAM" id="SignalP"/>
    </source>
</evidence>
<accession>A0A9Q1GCT4</accession>
<reference evidence="2" key="1">
    <citation type="journal article" date="2023" name="Science">
        <title>Genome structures resolve the early diversification of teleost fishes.</title>
        <authorList>
            <person name="Parey E."/>
            <person name="Louis A."/>
            <person name="Montfort J."/>
            <person name="Bouchez O."/>
            <person name="Roques C."/>
            <person name="Iampietro C."/>
            <person name="Lluch J."/>
            <person name="Castinel A."/>
            <person name="Donnadieu C."/>
            <person name="Desvignes T."/>
            <person name="Floi Bucao C."/>
            <person name="Jouanno E."/>
            <person name="Wen M."/>
            <person name="Mejri S."/>
            <person name="Dirks R."/>
            <person name="Jansen H."/>
            <person name="Henkel C."/>
            <person name="Chen W.J."/>
            <person name="Zahm M."/>
            <person name="Cabau C."/>
            <person name="Klopp C."/>
            <person name="Thompson A.W."/>
            <person name="Robinson-Rechavi M."/>
            <person name="Braasch I."/>
            <person name="Lecointre G."/>
            <person name="Bobe J."/>
            <person name="Postlethwait J.H."/>
            <person name="Berthelot C."/>
            <person name="Roest Crollius H."/>
            <person name="Guiguen Y."/>
        </authorList>
    </citation>
    <scope>NUCLEOTIDE SEQUENCE</scope>
    <source>
        <strain evidence="2">WJC10195</strain>
    </source>
</reference>
<keyword evidence="1" id="KW-0732">Signal</keyword>
<feature type="signal peptide" evidence="1">
    <location>
        <begin position="1"/>
        <end position="17"/>
    </location>
</feature>
<feature type="chain" id="PRO_5040450049" evidence="1">
    <location>
        <begin position="18"/>
        <end position="71"/>
    </location>
</feature>
<dbReference type="AlphaFoldDB" id="A0A9Q1GCT4"/>
<keyword evidence="3" id="KW-1185">Reference proteome</keyword>
<protein>
    <submittedName>
        <fullName evidence="2">Uncharacterized protein</fullName>
    </submittedName>
</protein>